<gene>
    <name evidence="2" type="ORF">PIB30_038096</name>
</gene>
<reference evidence="2 3" key="1">
    <citation type="journal article" date="2023" name="Plants (Basel)">
        <title>Bridging the Gap: Combining Genomics and Transcriptomics Approaches to Understand Stylosanthes scabra, an Orphan Legume from the Brazilian Caatinga.</title>
        <authorList>
            <person name="Ferreira-Neto J.R.C."/>
            <person name="da Silva M.D."/>
            <person name="Binneck E."/>
            <person name="de Melo N.F."/>
            <person name="da Silva R.H."/>
            <person name="de Melo A.L.T.M."/>
            <person name="Pandolfi V."/>
            <person name="Bustamante F.O."/>
            <person name="Brasileiro-Vidal A.C."/>
            <person name="Benko-Iseppon A.M."/>
        </authorList>
    </citation>
    <scope>NUCLEOTIDE SEQUENCE [LARGE SCALE GENOMIC DNA]</scope>
    <source>
        <tissue evidence="2">Leaves</tissue>
    </source>
</reference>
<feature type="region of interest" description="Disordered" evidence="1">
    <location>
        <begin position="41"/>
        <end position="93"/>
    </location>
</feature>
<accession>A0ABU6ZCG2</accession>
<evidence type="ECO:0000256" key="1">
    <source>
        <dbReference type="SAM" id="MobiDB-lite"/>
    </source>
</evidence>
<comment type="caution">
    <text evidence="2">The sequence shown here is derived from an EMBL/GenBank/DDBJ whole genome shotgun (WGS) entry which is preliminary data.</text>
</comment>
<name>A0ABU6ZCG2_9FABA</name>
<keyword evidence="3" id="KW-1185">Reference proteome</keyword>
<evidence type="ECO:0000313" key="3">
    <source>
        <dbReference type="Proteomes" id="UP001341840"/>
    </source>
</evidence>
<organism evidence="2 3">
    <name type="scientific">Stylosanthes scabra</name>
    <dbReference type="NCBI Taxonomy" id="79078"/>
    <lineage>
        <taxon>Eukaryota</taxon>
        <taxon>Viridiplantae</taxon>
        <taxon>Streptophyta</taxon>
        <taxon>Embryophyta</taxon>
        <taxon>Tracheophyta</taxon>
        <taxon>Spermatophyta</taxon>
        <taxon>Magnoliopsida</taxon>
        <taxon>eudicotyledons</taxon>
        <taxon>Gunneridae</taxon>
        <taxon>Pentapetalae</taxon>
        <taxon>rosids</taxon>
        <taxon>fabids</taxon>
        <taxon>Fabales</taxon>
        <taxon>Fabaceae</taxon>
        <taxon>Papilionoideae</taxon>
        <taxon>50 kb inversion clade</taxon>
        <taxon>dalbergioids sensu lato</taxon>
        <taxon>Dalbergieae</taxon>
        <taxon>Pterocarpus clade</taxon>
        <taxon>Stylosanthes</taxon>
    </lineage>
</organism>
<sequence>MDSQLYANKGAGRSNAASLSLSSTFLAFSISCSLKHQRDQTLFVHPPPGHHHPQTPSPPAIVSTTPHLHQISKPHRPCFRSSSESSSSFTAHHPVSASSFPLVAAPFYSSSLVVPVDPPFCSFSSLSLPRRLRITSSLPSRDRR</sequence>
<dbReference type="EMBL" id="JASCZI010272055">
    <property type="protein sequence ID" value="MED6219689.1"/>
    <property type="molecule type" value="Genomic_DNA"/>
</dbReference>
<evidence type="ECO:0000313" key="2">
    <source>
        <dbReference type="EMBL" id="MED6219689.1"/>
    </source>
</evidence>
<protein>
    <submittedName>
        <fullName evidence="2">Uncharacterized protein</fullName>
    </submittedName>
</protein>
<proteinExistence type="predicted"/>
<dbReference type="Proteomes" id="UP001341840">
    <property type="component" value="Unassembled WGS sequence"/>
</dbReference>